<dbReference type="GO" id="GO:0003677">
    <property type="term" value="F:DNA binding"/>
    <property type="evidence" value="ECO:0007669"/>
    <property type="project" value="UniProtKB-KW"/>
</dbReference>
<dbReference type="SMART" id="SM00347">
    <property type="entry name" value="HTH_MARR"/>
    <property type="match status" value="1"/>
</dbReference>
<name>A0A926P3U5_9HYPH</name>
<dbReference type="Proteomes" id="UP000598467">
    <property type="component" value="Unassembled WGS sequence"/>
</dbReference>
<evidence type="ECO:0000259" key="4">
    <source>
        <dbReference type="PROSITE" id="PS50995"/>
    </source>
</evidence>
<organism evidence="5 6">
    <name type="scientific">Roseibium aggregatum</name>
    <dbReference type="NCBI Taxonomy" id="187304"/>
    <lineage>
        <taxon>Bacteria</taxon>
        <taxon>Pseudomonadati</taxon>
        <taxon>Pseudomonadota</taxon>
        <taxon>Alphaproteobacteria</taxon>
        <taxon>Hyphomicrobiales</taxon>
        <taxon>Stappiaceae</taxon>
        <taxon>Roseibium</taxon>
    </lineage>
</organism>
<protein>
    <submittedName>
        <fullName evidence="5">MarR family transcriptional regulator</fullName>
    </submittedName>
</protein>
<dbReference type="Pfam" id="PF01047">
    <property type="entry name" value="MarR"/>
    <property type="match status" value="1"/>
</dbReference>
<evidence type="ECO:0000313" key="6">
    <source>
        <dbReference type="Proteomes" id="UP000598467"/>
    </source>
</evidence>
<dbReference type="PANTHER" id="PTHR42756:SF1">
    <property type="entry name" value="TRANSCRIPTIONAL REPRESSOR OF EMRAB OPERON"/>
    <property type="match status" value="1"/>
</dbReference>
<dbReference type="InterPro" id="IPR036390">
    <property type="entry name" value="WH_DNA-bd_sf"/>
</dbReference>
<keyword evidence="1" id="KW-0805">Transcription regulation</keyword>
<dbReference type="Gene3D" id="1.10.10.10">
    <property type="entry name" value="Winged helix-like DNA-binding domain superfamily/Winged helix DNA-binding domain"/>
    <property type="match status" value="1"/>
</dbReference>
<keyword evidence="2" id="KW-0238">DNA-binding</keyword>
<evidence type="ECO:0000256" key="3">
    <source>
        <dbReference type="ARBA" id="ARBA00023163"/>
    </source>
</evidence>
<proteinExistence type="predicted"/>
<reference evidence="5" key="1">
    <citation type="submission" date="2020-05" db="EMBL/GenBank/DDBJ databases">
        <title>Identification of trans-AT polyketide cluster in two marine bacteria, producers of a novel glutaramide-containing polyketide sesbanimide D and analogs.</title>
        <authorList>
            <person name="Kacar D."/>
            <person name="Rodriguez P."/>
            <person name="Canedo L."/>
            <person name="Gonzalez E."/>
            <person name="Galan B."/>
            <person name="De La Calle F."/>
            <person name="Garcia J.L."/>
        </authorList>
    </citation>
    <scope>NUCLEOTIDE SEQUENCE</scope>
    <source>
        <strain evidence="5">PHM038</strain>
    </source>
</reference>
<dbReference type="SUPFAM" id="SSF46785">
    <property type="entry name" value="Winged helix' DNA-binding domain"/>
    <property type="match status" value="1"/>
</dbReference>
<dbReference type="InterPro" id="IPR036388">
    <property type="entry name" value="WH-like_DNA-bd_sf"/>
</dbReference>
<dbReference type="InterPro" id="IPR023187">
    <property type="entry name" value="Tscrpt_reg_MarR-type_CS"/>
</dbReference>
<gene>
    <name evidence="5" type="ORF">HK439_25850</name>
</gene>
<dbReference type="InterPro" id="IPR000835">
    <property type="entry name" value="HTH_MarR-typ"/>
</dbReference>
<keyword evidence="3" id="KW-0804">Transcription</keyword>
<accession>A0A926P3U5</accession>
<dbReference type="PANTHER" id="PTHR42756">
    <property type="entry name" value="TRANSCRIPTIONAL REGULATOR, MARR"/>
    <property type="match status" value="1"/>
</dbReference>
<evidence type="ECO:0000256" key="1">
    <source>
        <dbReference type="ARBA" id="ARBA00023015"/>
    </source>
</evidence>
<dbReference type="PROSITE" id="PS50995">
    <property type="entry name" value="HTH_MARR_2"/>
    <property type="match status" value="1"/>
</dbReference>
<feature type="domain" description="HTH marR-type" evidence="4">
    <location>
        <begin position="10"/>
        <end position="141"/>
    </location>
</feature>
<dbReference type="PRINTS" id="PR00598">
    <property type="entry name" value="HTHMARR"/>
</dbReference>
<dbReference type="AlphaFoldDB" id="A0A926P3U5"/>
<evidence type="ECO:0000313" key="5">
    <source>
        <dbReference type="EMBL" id="MBD1549690.1"/>
    </source>
</evidence>
<sequence>MNLTAPDGGASLMIVDIARLLRRRFEAALTEIDTGLTVAEARTLAFIWRNPGQRQASLAERMFVEPMTLVGYLDSLEKAGLVQRTIDPTDRRAKLITLTDAADPILAKIEKAIDQVHDDALTGVPRSRRDELEALLETMRINLLNSEAGS</sequence>
<dbReference type="EMBL" id="JABFCZ010000052">
    <property type="protein sequence ID" value="MBD1549690.1"/>
    <property type="molecule type" value="Genomic_DNA"/>
</dbReference>
<evidence type="ECO:0000256" key="2">
    <source>
        <dbReference type="ARBA" id="ARBA00023125"/>
    </source>
</evidence>
<dbReference type="GO" id="GO:0003700">
    <property type="term" value="F:DNA-binding transcription factor activity"/>
    <property type="evidence" value="ECO:0007669"/>
    <property type="project" value="InterPro"/>
</dbReference>
<comment type="caution">
    <text evidence="5">The sequence shown here is derived from an EMBL/GenBank/DDBJ whole genome shotgun (WGS) entry which is preliminary data.</text>
</comment>
<dbReference type="PROSITE" id="PS01117">
    <property type="entry name" value="HTH_MARR_1"/>
    <property type="match status" value="1"/>
</dbReference>
<dbReference type="RefSeq" id="WP_190294378.1">
    <property type="nucleotide sequence ID" value="NZ_JABFCZ010000052.1"/>
</dbReference>